<reference evidence="5 6" key="1">
    <citation type="submission" date="2016-10" db="EMBL/GenBank/DDBJ databases">
        <authorList>
            <person name="Varghese N."/>
            <person name="Submissions S."/>
        </authorList>
    </citation>
    <scope>NUCLEOTIDE SEQUENCE [LARGE SCALE GENOMIC DNA]</scope>
    <source>
        <strain evidence="5 6">DSM 16525</strain>
    </source>
</reference>
<evidence type="ECO:0000259" key="4">
    <source>
        <dbReference type="PROSITE" id="PS51118"/>
    </source>
</evidence>
<dbReference type="SUPFAM" id="SSF46785">
    <property type="entry name" value="Winged helix' DNA-binding domain"/>
    <property type="match status" value="1"/>
</dbReference>
<dbReference type="InterPro" id="IPR002577">
    <property type="entry name" value="HTH_HxlR"/>
</dbReference>
<dbReference type="Gene3D" id="1.10.10.10">
    <property type="entry name" value="Winged helix-like DNA-binding domain superfamily/Winged helix DNA-binding domain"/>
    <property type="match status" value="1"/>
</dbReference>
<keyword evidence="3" id="KW-0804">Transcription</keyword>
<keyword evidence="6" id="KW-1185">Reference proteome</keyword>
<dbReference type="Pfam" id="PF01638">
    <property type="entry name" value="HxlR"/>
    <property type="match status" value="1"/>
</dbReference>
<keyword evidence="1" id="KW-0805">Transcription regulation</keyword>
<evidence type="ECO:0000313" key="5">
    <source>
        <dbReference type="EMBL" id="SEU36798.1"/>
    </source>
</evidence>
<keyword evidence="2" id="KW-0238">DNA-binding</keyword>
<dbReference type="InterPro" id="IPR036390">
    <property type="entry name" value="WH_DNA-bd_sf"/>
</dbReference>
<gene>
    <name evidence="5" type="ORF">SAMN05443572_111315</name>
</gene>
<organism evidence="5 6">
    <name type="scientific">Myxococcus fulvus</name>
    <dbReference type="NCBI Taxonomy" id="33"/>
    <lineage>
        <taxon>Bacteria</taxon>
        <taxon>Pseudomonadati</taxon>
        <taxon>Myxococcota</taxon>
        <taxon>Myxococcia</taxon>
        <taxon>Myxococcales</taxon>
        <taxon>Cystobacterineae</taxon>
        <taxon>Myxococcaceae</taxon>
        <taxon>Myxococcus</taxon>
    </lineage>
</organism>
<dbReference type="EMBL" id="FOIB01000011">
    <property type="protein sequence ID" value="SEU36798.1"/>
    <property type="molecule type" value="Genomic_DNA"/>
</dbReference>
<evidence type="ECO:0000256" key="2">
    <source>
        <dbReference type="ARBA" id="ARBA00023125"/>
    </source>
</evidence>
<dbReference type="PROSITE" id="PS51118">
    <property type="entry name" value="HTH_HXLR"/>
    <property type="match status" value="1"/>
</dbReference>
<evidence type="ECO:0000256" key="1">
    <source>
        <dbReference type="ARBA" id="ARBA00023015"/>
    </source>
</evidence>
<feature type="domain" description="HTH hxlR-type" evidence="4">
    <location>
        <begin position="25"/>
        <end position="123"/>
    </location>
</feature>
<protein>
    <submittedName>
        <fullName evidence="5">Transcriptional regulator, HxlR family</fullName>
    </submittedName>
</protein>
<dbReference type="Proteomes" id="UP000183760">
    <property type="component" value="Unassembled WGS sequence"/>
</dbReference>
<sequence length="127" mass="14046">MRPWEWLGRWDMGEGRVRKQAAADCGLGVALGFIGGKWKSAILCELHAGPVRFGELRRRVRGVSEKVLFEQLRELEAAGVIGRAVFDSVPPRVEYSLTPTGLMLAQAAHTLAEWGLRYAAQTSAEPR</sequence>
<dbReference type="PANTHER" id="PTHR33204">
    <property type="entry name" value="TRANSCRIPTIONAL REGULATOR, MARR FAMILY"/>
    <property type="match status" value="1"/>
</dbReference>
<accession>A0ABY1CT62</accession>
<dbReference type="InterPro" id="IPR036388">
    <property type="entry name" value="WH-like_DNA-bd_sf"/>
</dbReference>
<name>A0ABY1CT62_MYXFU</name>
<proteinExistence type="predicted"/>
<comment type="caution">
    <text evidence="5">The sequence shown here is derived from an EMBL/GenBank/DDBJ whole genome shotgun (WGS) entry which is preliminary data.</text>
</comment>
<evidence type="ECO:0000313" key="6">
    <source>
        <dbReference type="Proteomes" id="UP000183760"/>
    </source>
</evidence>
<evidence type="ECO:0000256" key="3">
    <source>
        <dbReference type="ARBA" id="ARBA00023163"/>
    </source>
</evidence>